<evidence type="ECO:0000313" key="1">
    <source>
        <dbReference type="EMBL" id="MCY9691394.1"/>
    </source>
</evidence>
<dbReference type="RefSeq" id="WP_268613309.1">
    <property type="nucleotide sequence ID" value="NZ_JAMDMX010000001.1"/>
</dbReference>
<name>A0ABT4G5D8_9BACL</name>
<dbReference type="SUPFAM" id="SSF53335">
    <property type="entry name" value="S-adenosyl-L-methionine-dependent methyltransferases"/>
    <property type="match status" value="1"/>
</dbReference>
<dbReference type="Gene3D" id="3.40.50.150">
    <property type="entry name" value="Vaccinia Virus protein VP39"/>
    <property type="match status" value="1"/>
</dbReference>
<comment type="caution">
    <text evidence="1">The sequence shown here is derived from an EMBL/GenBank/DDBJ whole genome shotgun (WGS) entry which is preliminary data.</text>
</comment>
<dbReference type="CDD" id="cd02440">
    <property type="entry name" value="AdoMet_MTases"/>
    <property type="match status" value="1"/>
</dbReference>
<dbReference type="EMBL" id="JAMDMX010000001">
    <property type="protein sequence ID" value="MCY9691394.1"/>
    <property type="molecule type" value="Genomic_DNA"/>
</dbReference>
<keyword evidence="2" id="KW-1185">Reference proteome</keyword>
<dbReference type="Proteomes" id="UP001527099">
    <property type="component" value="Unassembled WGS sequence"/>
</dbReference>
<protein>
    <submittedName>
        <fullName evidence="1">rRNA adenine N-6-methyltransferase family protein</fullName>
    </submittedName>
</protein>
<dbReference type="InterPro" id="IPR029063">
    <property type="entry name" value="SAM-dependent_MTases_sf"/>
</dbReference>
<accession>A0ABT4G5D8</accession>
<sequence>MITVNIKDCSSWDQAWQETHKQHGDQDISMWDSRAPSFAGNALGNAGKRRTEQVIGWLDQLGVRFEGATVLDIGSGPGAFAVPFALRSAQVTAVELVTSTLGGY</sequence>
<evidence type="ECO:0000313" key="2">
    <source>
        <dbReference type="Proteomes" id="UP001527099"/>
    </source>
</evidence>
<organism evidence="1 2">
    <name type="scientific">Paenibacillus alginolyticus</name>
    <dbReference type="NCBI Taxonomy" id="59839"/>
    <lineage>
        <taxon>Bacteria</taxon>
        <taxon>Bacillati</taxon>
        <taxon>Bacillota</taxon>
        <taxon>Bacilli</taxon>
        <taxon>Bacillales</taxon>
        <taxon>Paenibacillaceae</taxon>
        <taxon>Paenibacillus</taxon>
    </lineage>
</organism>
<gene>
    <name evidence="1" type="ORF">M5X19_00405</name>
</gene>
<proteinExistence type="predicted"/>
<reference evidence="1 2" key="1">
    <citation type="submission" date="2022-05" db="EMBL/GenBank/DDBJ databases">
        <title>Genome Sequencing of Bee-Associated Microbes.</title>
        <authorList>
            <person name="Dunlap C."/>
        </authorList>
    </citation>
    <scope>NUCLEOTIDE SEQUENCE [LARGE SCALE GENOMIC DNA]</scope>
    <source>
        <strain evidence="1 2">NRRL B-14421</strain>
    </source>
</reference>